<evidence type="ECO:0000256" key="1">
    <source>
        <dbReference type="SAM" id="MobiDB-lite"/>
    </source>
</evidence>
<gene>
    <name evidence="2" type="ORF">PCOR1329_LOCUS71508</name>
</gene>
<evidence type="ECO:0000313" key="3">
    <source>
        <dbReference type="Proteomes" id="UP001189429"/>
    </source>
</evidence>
<name>A0ABN9X1D6_9DINO</name>
<organism evidence="2 3">
    <name type="scientific">Prorocentrum cordatum</name>
    <dbReference type="NCBI Taxonomy" id="2364126"/>
    <lineage>
        <taxon>Eukaryota</taxon>
        <taxon>Sar</taxon>
        <taxon>Alveolata</taxon>
        <taxon>Dinophyceae</taxon>
        <taxon>Prorocentrales</taxon>
        <taxon>Prorocentraceae</taxon>
        <taxon>Prorocentrum</taxon>
    </lineage>
</organism>
<protein>
    <submittedName>
        <fullName evidence="2">Uncharacterized protein</fullName>
    </submittedName>
</protein>
<keyword evidence="3" id="KW-1185">Reference proteome</keyword>
<feature type="compositionally biased region" description="Polar residues" evidence="1">
    <location>
        <begin position="113"/>
        <end position="122"/>
    </location>
</feature>
<feature type="compositionally biased region" description="Basic and acidic residues" evidence="1">
    <location>
        <begin position="333"/>
        <end position="345"/>
    </location>
</feature>
<feature type="region of interest" description="Disordered" evidence="1">
    <location>
        <begin position="240"/>
        <end position="345"/>
    </location>
</feature>
<comment type="caution">
    <text evidence="2">The sequence shown here is derived from an EMBL/GenBank/DDBJ whole genome shotgun (WGS) entry which is preliminary data.</text>
</comment>
<proteinExistence type="predicted"/>
<accession>A0ABN9X1D6</accession>
<dbReference type="EMBL" id="CAUYUJ010019499">
    <property type="protein sequence ID" value="CAK0891626.1"/>
    <property type="molecule type" value="Genomic_DNA"/>
</dbReference>
<evidence type="ECO:0000313" key="2">
    <source>
        <dbReference type="EMBL" id="CAK0891626.1"/>
    </source>
</evidence>
<feature type="compositionally biased region" description="Low complexity" evidence="1">
    <location>
        <begin position="315"/>
        <end position="326"/>
    </location>
</feature>
<feature type="compositionally biased region" description="Low complexity" evidence="1">
    <location>
        <begin position="260"/>
        <end position="274"/>
    </location>
</feature>
<reference evidence="2" key="1">
    <citation type="submission" date="2023-10" db="EMBL/GenBank/DDBJ databases">
        <authorList>
            <person name="Chen Y."/>
            <person name="Shah S."/>
            <person name="Dougan E. K."/>
            <person name="Thang M."/>
            <person name="Chan C."/>
        </authorList>
    </citation>
    <scope>NUCLEOTIDE SEQUENCE [LARGE SCALE GENOMIC DNA]</scope>
</reference>
<feature type="region of interest" description="Disordered" evidence="1">
    <location>
        <begin position="102"/>
        <end position="128"/>
    </location>
</feature>
<sequence>MPKARTSTVCNARSAWVYDWKLARPDGWCDTRNDYMSAPQWQPQGSQETRAGRPPWWNSRSLLPTPEQELDAIIKKFETKKGGYTLDVDVQALRDFRDMIESAAPRKPKREMQQSSALTQAVNKKEQAQKELDSATAALLAAQKRLEEAQRAQDAAALNMEEAESEHLKVLDEYYAQSKPTEHLDGHADQAWRAPEVDEALVQDIDEFQPEDKAKLLKFKPDMHAYNQYKEFDELAKQAKELQRAHQEAKRRKVGEEDATAVAAPSAPAAADAPTKQEEPKDLEEEEAATRARRKAAPQRLKDESMSRPQARKAPTSTPTPGTTGTMKLSKHQNGDHEQMDERGR</sequence>
<dbReference type="Proteomes" id="UP001189429">
    <property type="component" value="Unassembled WGS sequence"/>
</dbReference>